<dbReference type="EMBL" id="LR215050">
    <property type="protein sequence ID" value="VEU82358.1"/>
    <property type="molecule type" value="Genomic_DNA"/>
</dbReference>
<dbReference type="STRING" id="1408416.GCA_000702765_01050"/>
<accession>A0A449BIU6</accession>
<feature type="chain" id="PRO_5019532590" description="Major membrane immunogen, membrane-anchored lipoprotein" evidence="1">
    <location>
        <begin position="23"/>
        <end position="253"/>
    </location>
</feature>
<evidence type="ECO:0008006" key="4">
    <source>
        <dbReference type="Google" id="ProtNLM"/>
    </source>
</evidence>
<dbReference type="KEGG" id="ahk:NCTC10172_00368"/>
<dbReference type="Proteomes" id="UP000290909">
    <property type="component" value="Chromosome"/>
</dbReference>
<keyword evidence="1" id="KW-0732">Signal</keyword>
<dbReference type="RefSeq" id="WP_035369569.1">
    <property type="nucleotide sequence ID" value="NZ_LR215050.1"/>
</dbReference>
<keyword evidence="3" id="KW-1185">Reference proteome</keyword>
<reference evidence="2 3" key="1">
    <citation type="submission" date="2019-01" db="EMBL/GenBank/DDBJ databases">
        <authorList>
            <consortium name="Pathogen Informatics"/>
        </authorList>
    </citation>
    <scope>NUCLEOTIDE SEQUENCE [LARGE SCALE GENOMIC DNA]</scope>
    <source>
        <strain evidence="2 3">NCTC10172</strain>
    </source>
</reference>
<proteinExistence type="predicted"/>
<feature type="signal peptide" evidence="1">
    <location>
        <begin position="1"/>
        <end position="22"/>
    </location>
</feature>
<evidence type="ECO:0000313" key="3">
    <source>
        <dbReference type="Proteomes" id="UP000290909"/>
    </source>
</evidence>
<sequence>MKKVFFAMFVFVASLVLVGCNAKEKEGTGYGLVHGHYVGEVNVKMSGKKIKEMSIEEYFLPYNAGQIAAKDEWKEVNGDEIIDKAPANVVVKVNANTGARTYYAKFFYVNGEVYEGSLDNSNNIQYLKGGVNIEAEVKDEAKAKAYVEAVKAGKVFIVDSATAATKSTELVVTGNAAKAMTKSESGYWSGANYPLGWKGNMEEVIKAMIADYEGTFALNADKKWASADFVSGATLSDFKDYQAVTQRAVANAK</sequence>
<evidence type="ECO:0000256" key="1">
    <source>
        <dbReference type="SAM" id="SignalP"/>
    </source>
</evidence>
<dbReference type="PROSITE" id="PS51257">
    <property type="entry name" value="PROKAR_LIPOPROTEIN"/>
    <property type="match status" value="1"/>
</dbReference>
<dbReference type="AlphaFoldDB" id="A0A449BIU6"/>
<protein>
    <recommendedName>
        <fullName evidence="4">Major membrane immunogen, membrane-anchored lipoprotein</fullName>
    </recommendedName>
</protein>
<organism evidence="2 3">
    <name type="scientific">Acholeplasma hippikon</name>
    <dbReference type="NCBI Taxonomy" id="264636"/>
    <lineage>
        <taxon>Bacteria</taxon>
        <taxon>Bacillati</taxon>
        <taxon>Mycoplasmatota</taxon>
        <taxon>Mollicutes</taxon>
        <taxon>Acholeplasmatales</taxon>
        <taxon>Acholeplasmataceae</taxon>
        <taxon>Acholeplasma</taxon>
    </lineage>
</organism>
<gene>
    <name evidence="2" type="ORF">NCTC10172_00368</name>
</gene>
<name>A0A449BIU6_9MOLU</name>
<evidence type="ECO:0000313" key="2">
    <source>
        <dbReference type="EMBL" id="VEU82358.1"/>
    </source>
</evidence>